<gene>
    <name evidence="3" type="ORF">AAFF_G00282410</name>
</gene>
<dbReference type="GO" id="GO:0008076">
    <property type="term" value="C:voltage-gated potassium channel complex"/>
    <property type="evidence" value="ECO:0007669"/>
    <property type="project" value="TreeGrafter"/>
</dbReference>
<feature type="transmembrane region" description="Helical" evidence="2">
    <location>
        <begin position="130"/>
        <end position="152"/>
    </location>
</feature>
<comment type="caution">
    <text evidence="3">The sequence shown here is derived from an EMBL/GenBank/DDBJ whole genome shotgun (WGS) entry which is preliminary data.</text>
</comment>
<dbReference type="PANTHER" id="PTHR47735">
    <property type="entry name" value="POTASSIUM VOLTAGE-GATED CHANNEL SUBFAMILY KQT MEMBER 4"/>
    <property type="match status" value="1"/>
</dbReference>
<evidence type="ECO:0000313" key="4">
    <source>
        <dbReference type="Proteomes" id="UP001221898"/>
    </source>
</evidence>
<feature type="region of interest" description="Disordered" evidence="1">
    <location>
        <begin position="1"/>
        <end position="42"/>
    </location>
</feature>
<accession>A0AAD7X2I3</accession>
<evidence type="ECO:0000256" key="1">
    <source>
        <dbReference type="SAM" id="MobiDB-lite"/>
    </source>
</evidence>
<sequence length="216" mass="23318">MSSPAPTQASLWSTRRNSDNTAHASKESGLEMSVPVPNAQHEPLDSGKAVIDSYSNGTPPLRKRTPADANSRFEEIAVDAAVMHPACHMPGVNFNPRMSVYSATRPVVTRAYIQGRVYNFLERPTGWKCFVYHFAVFLIVLACLILSVLSTIDQYQALAHSTLFWVEAAVTAPLQGAANAPPRRPVTDPALDANQLIIAVQSEPHLGGFTPPAGVA</sequence>
<organism evidence="3 4">
    <name type="scientific">Aldrovandia affinis</name>
    <dbReference type="NCBI Taxonomy" id="143900"/>
    <lineage>
        <taxon>Eukaryota</taxon>
        <taxon>Metazoa</taxon>
        <taxon>Chordata</taxon>
        <taxon>Craniata</taxon>
        <taxon>Vertebrata</taxon>
        <taxon>Euteleostomi</taxon>
        <taxon>Actinopterygii</taxon>
        <taxon>Neopterygii</taxon>
        <taxon>Teleostei</taxon>
        <taxon>Notacanthiformes</taxon>
        <taxon>Halosauridae</taxon>
        <taxon>Aldrovandia</taxon>
    </lineage>
</organism>
<dbReference type="GO" id="GO:0005249">
    <property type="term" value="F:voltage-gated potassium channel activity"/>
    <property type="evidence" value="ECO:0007669"/>
    <property type="project" value="InterPro"/>
</dbReference>
<dbReference type="PANTHER" id="PTHR47735:SF14">
    <property type="entry name" value="POTASSIUM VOLTAGE-GATED CHANNEL SUBFAMILY KQT MEMBER 1"/>
    <property type="match status" value="1"/>
</dbReference>
<keyword evidence="2" id="KW-1133">Transmembrane helix</keyword>
<protein>
    <recommendedName>
        <fullName evidence="5">Potassium voltage-gated channel subfamily KQT member 1</fullName>
    </recommendedName>
</protein>
<proteinExistence type="predicted"/>
<dbReference type="Proteomes" id="UP001221898">
    <property type="component" value="Unassembled WGS sequence"/>
</dbReference>
<keyword evidence="4" id="KW-1185">Reference proteome</keyword>
<dbReference type="EMBL" id="JAINUG010000004">
    <property type="protein sequence ID" value="KAJ8417014.1"/>
    <property type="molecule type" value="Genomic_DNA"/>
</dbReference>
<evidence type="ECO:0008006" key="5">
    <source>
        <dbReference type="Google" id="ProtNLM"/>
    </source>
</evidence>
<feature type="compositionally biased region" description="Polar residues" evidence="1">
    <location>
        <begin position="1"/>
        <end position="23"/>
    </location>
</feature>
<dbReference type="InterPro" id="IPR003937">
    <property type="entry name" value="K_chnl_volt-dep_KCNQ"/>
</dbReference>
<evidence type="ECO:0000313" key="3">
    <source>
        <dbReference type="EMBL" id="KAJ8417014.1"/>
    </source>
</evidence>
<keyword evidence="2" id="KW-0812">Transmembrane</keyword>
<dbReference type="AlphaFoldDB" id="A0AAD7X2I3"/>
<reference evidence="3" key="1">
    <citation type="journal article" date="2023" name="Science">
        <title>Genome structures resolve the early diversification of teleost fishes.</title>
        <authorList>
            <person name="Parey E."/>
            <person name="Louis A."/>
            <person name="Montfort J."/>
            <person name="Bouchez O."/>
            <person name="Roques C."/>
            <person name="Iampietro C."/>
            <person name="Lluch J."/>
            <person name="Castinel A."/>
            <person name="Donnadieu C."/>
            <person name="Desvignes T."/>
            <person name="Floi Bucao C."/>
            <person name="Jouanno E."/>
            <person name="Wen M."/>
            <person name="Mejri S."/>
            <person name="Dirks R."/>
            <person name="Jansen H."/>
            <person name="Henkel C."/>
            <person name="Chen W.J."/>
            <person name="Zahm M."/>
            <person name="Cabau C."/>
            <person name="Klopp C."/>
            <person name="Thompson A.W."/>
            <person name="Robinson-Rechavi M."/>
            <person name="Braasch I."/>
            <person name="Lecointre G."/>
            <person name="Bobe J."/>
            <person name="Postlethwait J.H."/>
            <person name="Berthelot C."/>
            <person name="Roest Crollius H."/>
            <person name="Guiguen Y."/>
        </authorList>
    </citation>
    <scope>NUCLEOTIDE SEQUENCE</scope>
    <source>
        <strain evidence="3">NC1722</strain>
    </source>
</reference>
<keyword evidence="2" id="KW-0472">Membrane</keyword>
<name>A0AAD7X2I3_9TELE</name>
<evidence type="ECO:0000256" key="2">
    <source>
        <dbReference type="SAM" id="Phobius"/>
    </source>
</evidence>